<keyword evidence="5" id="KW-0349">Heme</keyword>
<dbReference type="Proteomes" id="UP001497444">
    <property type="component" value="Chromosome 6"/>
</dbReference>
<dbReference type="InterPro" id="IPR017972">
    <property type="entry name" value="Cyt_P450_CS"/>
</dbReference>
<keyword evidence="5" id="KW-0503">Monooxygenase</keyword>
<dbReference type="CDD" id="cd20618">
    <property type="entry name" value="CYP71_clan"/>
    <property type="match status" value="1"/>
</dbReference>
<evidence type="ECO:0000256" key="6">
    <source>
        <dbReference type="SAM" id="Phobius"/>
    </source>
</evidence>
<reference evidence="7" key="1">
    <citation type="submission" date="2024-02" db="EMBL/GenBank/DDBJ databases">
        <authorList>
            <consortium name="ELIXIR-Norway"/>
            <consortium name="Elixir Norway"/>
        </authorList>
    </citation>
    <scope>NUCLEOTIDE SEQUENCE</scope>
</reference>
<evidence type="ECO:0000256" key="1">
    <source>
        <dbReference type="ARBA" id="ARBA00010617"/>
    </source>
</evidence>
<keyword evidence="6" id="KW-0812">Transmembrane</keyword>
<protein>
    <recommendedName>
        <fullName evidence="9">Cytochrome P450</fullName>
    </recommendedName>
</protein>
<dbReference type="Pfam" id="PF00067">
    <property type="entry name" value="p450"/>
    <property type="match status" value="1"/>
</dbReference>
<name>A0ABP0X9D8_9BRYO</name>
<sequence>MFDLLQLEGRLQDNLGLLITPLLLLILLVVVLQRFGFRKSQKLPPGPWPWPVVGNLFMLGKSPHIALARFAEQYGPLVYLRLGSTHTVVASSPALAKEFLKTQDHVFQARPASLAFNILTNNSSMGVISGSTFRHVRRICVNELFTAKRLQLFQPMRTAEIHAMIKDIYMEAQDGKVIDLNFKLSSLSTNNITQMLFRKRYCGVGTNQRETRWFKEIADELFHWYGVFIIADYIPYLKWVTKLQGIDASLQALHTKLSTFLQQIIDEHRGNANVVDNYTIKDFVDVLLTMPQEDGTGHLSNDTIQAIITDMLAAGLDTSYVTLEWVMAELLRHPDIMKRAQEELDTVVGTSRLVSESDLQHLPYLQAILKETFRIHPPAPIMVPHRSIQPCQVEGYNLPTNTQLFVNLWAMGRDPNNWEKPLEFDPDRFMQQHPEIDVHGHNFELLPFGTGRRACPGRPLGILFAQIVLANLLQSFDWTLPPNLQQEPMKLDMSETFGLIVKKTQGLCVFLPYPYSKSHAVQWRLFERLFTDFRDCLSQFDYFHVLSQAKHKFELIPPAWLGY</sequence>
<proteinExistence type="inferred from homology"/>
<dbReference type="SUPFAM" id="SSF48264">
    <property type="entry name" value="Cytochrome P450"/>
    <property type="match status" value="1"/>
</dbReference>
<evidence type="ECO:0000256" key="3">
    <source>
        <dbReference type="ARBA" id="ARBA00023002"/>
    </source>
</evidence>
<keyword evidence="2 5" id="KW-0479">Metal-binding</keyword>
<feature type="transmembrane region" description="Helical" evidence="6">
    <location>
        <begin position="15"/>
        <end position="32"/>
    </location>
</feature>
<dbReference type="PANTHER" id="PTHR47944">
    <property type="entry name" value="CYTOCHROME P450 98A9"/>
    <property type="match status" value="1"/>
</dbReference>
<dbReference type="PRINTS" id="PR00385">
    <property type="entry name" value="P450"/>
</dbReference>
<keyword evidence="6" id="KW-0472">Membrane</keyword>
<keyword evidence="3 5" id="KW-0560">Oxidoreductase</keyword>
<dbReference type="Gene3D" id="1.10.630.10">
    <property type="entry name" value="Cytochrome P450"/>
    <property type="match status" value="1"/>
</dbReference>
<evidence type="ECO:0000313" key="8">
    <source>
        <dbReference type="Proteomes" id="UP001497444"/>
    </source>
</evidence>
<dbReference type="PANTHER" id="PTHR47944:SF16">
    <property type="entry name" value="CYTOCHROME P450 FAMILY 1 SUBFAMILY A POLYPEPTIDE 1"/>
    <property type="match status" value="1"/>
</dbReference>
<evidence type="ECO:0000256" key="2">
    <source>
        <dbReference type="ARBA" id="ARBA00022723"/>
    </source>
</evidence>
<keyword evidence="6" id="KW-1133">Transmembrane helix</keyword>
<evidence type="ECO:0000313" key="7">
    <source>
        <dbReference type="EMBL" id="CAK9275282.1"/>
    </source>
</evidence>
<dbReference type="InterPro" id="IPR002401">
    <property type="entry name" value="Cyt_P450_E_grp-I"/>
</dbReference>
<dbReference type="PRINTS" id="PR00463">
    <property type="entry name" value="EP450I"/>
</dbReference>
<evidence type="ECO:0008006" key="9">
    <source>
        <dbReference type="Google" id="ProtNLM"/>
    </source>
</evidence>
<keyword evidence="8" id="KW-1185">Reference proteome</keyword>
<evidence type="ECO:0000256" key="5">
    <source>
        <dbReference type="RuleBase" id="RU000461"/>
    </source>
</evidence>
<comment type="similarity">
    <text evidence="1 5">Belongs to the cytochrome P450 family.</text>
</comment>
<dbReference type="PROSITE" id="PS00086">
    <property type="entry name" value="CYTOCHROME_P450"/>
    <property type="match status" value="1"/>
</dbReference>
<gene>
    <name evidence="7" type="ORF">CSSPJE1EN1_LOCUS20760</name>
</gene>
<dbReference type="InterPro" id="IPR001128">
    <property type="entry name" value="Cyt_P450"/>
</dbReference>
<dbReference type="InterPro" id="IPR036396">
    <property type="entry name" value="Cyt_P450_sf"/>
</dbReference>
<keyword evidence="4 5" id="KW-0408">Iron</keyword>
<organism evidence="7 8">
    <name type="scientific">Sphagnum jensenii</name>
    <dbReference type="NCBI Taxonomy" id="128206"/>
    <lineage>
        <taxon>Eukaryota</taxon>
        <taxon>Viridiplantae</taxon>
        <taxon>Streptophyta</taxon>
        <taxon>Embryophyta</taxon>
        <taxon>Bryophyta</taxon>
        <taxon>Sphagnophytina</taxon>
        <taxon>Sphagnopsida</taxon>
        <taxon>Sphagnales</taxon>
        <taxon>Sphagnaceae</taxon>
        <taxon>Sphagnum</taxon>
    </lineage>
</organism>
<dbReference type="EMBL" id="OZ020101">
    <property type="protein sequence ID" value="CAK9275282.1"/>
    <property type="molecule type" value="Genomic_DNA"/>
</dbReference>
<evidence type="ECO:0000256" key="4">
    <source>
        <dbReference type="ARBA" id="ARBA00023004"/>
    </source>
</evidence>
<accession>A0ABP0X9D8</accession>